<dbReference type="STRING" id="237609.PSAKL28_14520"/>
<proteinExistence type="predicted"/>
<comment type="caution">
    <text evidence="2">The sequence shown here is derived from an EMBL/GenBank/DDBJ whole genome shotgun (WGS) entry which is preliminary data.</text>
</comment>
<dbReference type="EMBL" id="QJRG01000049">
    <property type="protein sequence ID" value="RWU17854.1"/>
    <property type="molecule type" value="Genomic_DNA"/>
</dbReference>
<evidence type="ECO:0000259" key="1">
    <source>
        <dbReference type="Pfam" id="PF06568"/>
    </source>
</evidence>
<evidence type="ECO:0000313" key="2">
    <source>
        <dbReference type="EMBL" id="RWU17854.1"/>
    </source>
</evidence>
<feature type="domain" description="YjiS-like" evidence="1">
    <location>
        <begin position="55"/>
        <end position="88"/>
    </location>
</feature>
<accession>A0A443ZGM2</accession>
<name>A0A443ZGM2_9PSED</name>
<dbReference type="OrthoDB" id="7306802at2"/>
<dbReference type="AlphaFoldDB" id="A0A443ZGM2"/>
<gene>
    <name evidence="2" type="ORF">DM813_24515</name>
</gene>
<dbReference type="Pfam" id="PF06568">
    <property type="entry name" value="YjiS-like"/>
    <property type="match status" value="1"/>
</dbReference>
<protein>
    <recommendedName>
        <fullName evidence="1">YjiS-like domain-containing protein</fullName>
    </recommendedName>
</protein>
<dbReference type="InterPro" id="IPR009506">
    <property type="entry name" value="YjiS-like"/>
</dbReference>
<dbReference type="Proteomes" id="UP000288983">
    <property type="component" value="Unassembled WGS sequence"/>
</dbReference>
<evidence type="ECO:0000313" key="3">
    <source>
        <dbReference type="Proteomes" id="UP000288983"/>
    </source>
</evidence>
<sequence length="104" mass="12070">MYGIRNIRWIDLRPALTLSSSHTESKTMKGQKSLVLMHSPSHHGGLSHLFHDVVGQLARWRQLHYQRMELARLSDAALHDIGMSRADVMQEVERPFWDDPLKKN</sequence>
<organism evidence="2 3">
    <name type="scientific">Pseudomonas alkylphenolica</name>
    <dbReference type="NCBI Taxonomy" id="237609"/>
    <lineage>
        <taxon>Bacteria</taxon>
        <taxon>Pseudomonadati</taxon>
        <taxon>Pseudomonadota</taxon>
        <taxon>Gammaproteobacteria</taxon>
        <taxon>Pseudomonadales</taxon>
        <taxon>Pseudomonadaceae</taxon>
        <taxon>Pseudomonas</taxon>
    </lineage>
</organism>
<reference evidence="2 3" key="1">
    <citation type="submission" date="2018-06" db="EMBL/GenBank/DDBJ databases">
        <title>Bacteria isolated from soil of Wuhan.</title>
        <authorList>
            <person name="Wei X."/>
            <person name="Chunhua H."/>
        </authorList>
    </citation>
    <scope>NUCLEOTIDE SEQUENCE [LARGE SCALE GENOMIC DNA]</scope>
    <source>
        <strain evidence="3">xwS2</strain>
    </source>
</reference>